<reference evidence="3" key="1">
    <citation type="journal article" date="2020" name="Fungal Divers.">
        <title>Resolving the Mortierellaceae phylogeny through synthesis of multi-gene phylogenetics and phylogenomics.</title>
        <authorList>
            <person name="Vandepol N."/>
            <person name="Liber J."/>
            <person name="Desiro A."/>
            <person name="Na H."/>
            <person name="Kennedy M."/>
            <person name="Barry K."/>
            <person name="Grigoriev I.V."/>
            <person name="Miller A.N."/>
            <person name="O'Donnell K."/>
            <person name="Stajich J.E."/>
            <person name="Bonito G."/>
        </authorList>
    </citation>
    <scope>NUCLEOTIDE SEQUENCE</scope>
    <source>
        <strain evidence="3">NVP60</strain>
    </source>
</reference>
<accession>A0A9P6UWT6</accession>
<evidence type="ECO:0000256" key="1">
    <source>
        <dbReference type="SAM" id="Coils"/>
    </source>
</evidence>
<dbReference type="EMBL" id="JAAAIN010000008">
    <property type="protein sequence ID" value="KAG0323184.1"/>
    <property type="molecule type" value="Genomic_DNA"/>
</dbReference>
<comment type="caution">
    <text evidence="3">The sequence shown here is derived from an EMBL/GenBank/DDBJ whole genome shotgun (WGS) entry which is preliminary data.</text>
</comment>
<organism evidence="3 4">
    <name type="scientific">Linnemannia gamsii</name>
    <dbReference type="NCBI Taxonomy" id="64522"/>
    <lineage>
        <taxon>Eukaryota</taxon>
        <taxon>Fungi</taxon>
        <taxon>Fungi incertae sedis</taxon>
        <taxon>Mucoromycota</taxon>
        <taxon>Mortierellomycotina</taxon>
        <taxon>Mortierellomycetes</taxon>
        <taxon>Mortierellales</taxon>
        <taxon>Mortierellaceae</taxon>
        <taxon>Linnemannia</taxon>
    </lineage>
</organism>
<feature type="coiled-coil region" evidence="1">
    <location>
        <begin position="115"/>
        <end position="146"/>
    </location>
</feature>
<dbReference type="Proteomes" id="UP000823405">
    <property type="component" value="Unassembled WGS sequence"/>
</dbReference>
<dbReference type="OrthoDB" id="10633626at2759"/>
<gene>
    <name evidence="3" type="ORF">BGZ97_012342</name>
</gene>
<dbReference type="AlphaFoldDB" id="A0A9P6UWT6"/>
<evidence type="ECO:0000313" key="4">
    <source>
        <dbReference type="Proteomes" id="UP000823405"/>
    </source>
</evidence>
<evidence type="ECO:0000313" key="3">
    <source>
        <dbReference type="EMBL" id="KAG0323184.1"/>
    </source>
</evidence>
<dbReference type="InterPro" id="IPR047654">
    <property type="entry name" value="IS1634_transpos"/>
</dbReference>
<name>A0A9P6UWT6_9FUNG</name>
<sequence length="372" mass="43009">MRLCLAWRLIAPSASDKTVLPQTIERINAFRQEIDDTRTLRWVADSALYTTQNLKKMAHTLWVSRVPETIQEAKELVSQPAQAIAWHTQEDGYRYAPFDSDYAGIQQRWLLVFSEQAYKREAQTFQKRLAKQEDTLQKQMKQFSAELFACEADALKAFKREQKAHPFFILSSSMVPVEKHAKIGRPKKGEAKSCWGYQVHVQIRRNDEAIEQQLQTKGRFILATNDHDKQAYHDERLLADYKAQQTVENGFRFLKNPNFMADALFLKSPKRIGALMMVMTLCLMVYNLAQFQVRAQLQACADTLPNQLGKPTCTPTLRWIFQLMEGVALVRLFDHERTLIHEAISNLHELRIKIVRLFGQTACKIYQIETGG</sequence>
<proteinExistence type="predicted"/>
<keyword evidence="1" id="KW-0175">Coiled coil</keyword>
<dbReference type="PANTHER" id="PTHR34614:SF2">
    <property type="entry name" value="TRANSPOSASE IS4-LIKE DOMAIN-CONTAINING PROTEIN"/>
    <property type="match status" value="1"/>
</dbReference>
<keyword evidence="2" id="KW-1133">Transmembrane helix</keyword>
<protein>
    <recommendedName>
        <fullName evidence="5">Transposase</fullName>
    </recommendedName>
</protein>
<keyword evidence="4" id="KW-1185">Reference proteome</keyword>
<evidence type="ECO:0000256" key="2">
    <source>
        <dbReference type="SAM" id="Phobius"/>
    </source>
</evidence>
<evidence type="ECO:0008006" key="5">
    <source>
        <dbReference type="Google" id="ProtNLM"/>
    </source>
</evidence>
<dbReference type="NCBIfam" id="NF033559">
    <property type="entry name" value="transpos_IS1634"/>
    <property type="match status" value="1"/>
</dbReference>
<keyword evidence="2" id="KW-0472">Membrane</keyword>
<feature type="transmembrane region" description="Helical" evidence="2">
    <location>
        <begin position="272"/>
        <end position="289"/>
    </location>
</feature>
<keyword evidence="2" id="KW-0812">Transmembrane</keyword>
<dbReference type="PANTHER" id="PTHR34614">
    <property type="match status" value="1"/>
</dbReference>